<evidence type="ECO:0000256" key="1">
    <source>
        <dbReference type="ARBA" id="ARBA00022723"/>
    </source>
</evidence>
<dbReference type="EMBL" id="JBAMIC010000003">
    <property type="protein sequence ID" value="KAK7109900.1"/>
    <property type="molecule type" value="Genomic_DNA"/>
</dbReference>
<dbReference type="InterPro" id="IPR002048">
    <property type="entry name" value="EF_hand_dom"/>
</dbReference>
<dbReference type="Pfam" id="PF13499">
    <property type="entry name" value="EF-hand_7"/>
    <property type="match status" value="2"/>
</dbReference>
<proteinExistence type="predicted"/>
<reference evidence="6 7" key="1">
    <citation type="submission" date="2024-02" db="EMBL/GenBank/DDBJ databases">
        <title>Chromosome-scale genome assembly of the rough periwinkle Littorina saxatilis.</title>
        <authorList>
            <person name="De Jode A."/>
            <person name="Faria R."/>
            <person name="Formenti G."/>
            <person name="Sims Y."/>
            <person name="Smith T.P."/>
            <person name="Tracey A."/>
            <person name="Wood J.M.D."/>
            <person name="Zagrodzka Z.B."/>
            <person name="Johannesson K."/>
            <person name="Butlin R.K."/>
            <person name="Leder E.H."/>
        </authorList>
    </citation>
    <scope>NUCLEOTIDE SEQUENCE [LARGE SCALE GENOMIC DNA]</scope>
    <source>
        <strain evidence="6">Snail1</strain>
        <tissue evidence="6">Muscle</tissue>
    </source>
</reference>
<evidence type="ECO:0000256" key="4">
    <source>
        <dbReference type="ARBA" id="ARBA00023179"/>
    </source>
</evidence>
<keyword evidence="2" id="KW-0677">Repeat</keyword>
<keyword evidence="1" id="KW-0479">Metal-binding</keyword>
<sequence>MAHLTAKERQLYSHVFLSMDVDGNGWLDSPELAEGCRRLGFTITDEQAAASFNAIDTNHDGRVTLDEFLAVMGHIEQSNPKAKKEAKLRRSFREMDVDEDGLLSEKELMDGLRDAGYNLSRDQAKRLCNDLDKNGDGKIDFEEFISMFQL</sequence>
<dbReference type="InterPro" id="IPR011992">
    <property type="entry name" value="EF-hand-dom_pair"/>
</dbReference>
<evidence type="ECO:0000256" key="3">
    <source>
        <dbReference type="ARBA" id="ARBA00022837"/>
    </source>
</evidence>
<dbReference type="PROSITE" id="PS00018">
    <property type="entry name" value="EF_HAND_1"/>
    <property type="match status" value="4"/>
</dbReference>
<dbReference type="SMART" id="SM00054">
    <property type="entry name" value="EFh"/>
    <property type="match status" value="4"/>
</dbReference>
<dbReference type="PANTHER" id="PTHR34524:SF6">
    <property type="entry name" value="CALCYPHOSINE LIKE"/>
    <property type="match status" value="1"/>
</dbReference>
<dbReference type="InterPro" id="IPR051581">
    <property type="entry name" value="Ca-bind"/>
</dbReference>
<dbReference type="SUPFAM" id="SSF47473">
    <property type="entry name" value="EF-hand"/>
    <property type="match status" value="1"/>
</dbReference>
<evidence type="ECO:0000313" key="6">
    <source>
        <dbReference type="EMBL" id="KAK7109900.1"/>
    </source>
</evidence>
<keyword evidence="7" id="KW-1185">Reference proteome</keyword>
<dbReference type="AlphaFoldDB" id="A0AAN9BUC9"/>
<feature type="domain" description="EF-hand" evidence="5">
    <location>
        <begin position="119"/>
        <end position="150"/>
    </location>
</feature>
<dbReference type="InterPro" id="IPR018247">
    <property type="entry name" value="EF_Hand_1_Ca_BS"/>
</dbReference>
<keyword evidence="3" id="KW-0106">Calcium</keyword>
<accession>A0AAN9BUC9</accession>
<comment type="caution">
    <text evidence="6">The sequence shown here is derived from an EMBL/GenBank/DDBJ whole genome shotgun (WGS) entry which is preliminary data.</text>
</comment>
<evidence type="ECO:0000313" key="7">
    <source>
        <dbReference type="Proteomes" id="UP001374579"/>
    </source>
</evidence>
<organism evidence="6 7">
    <name type="scientific">Littorina saxatilis</name>
    <dbReference type="NCBI Taxonomy" id="31220"/>
    <lineage>
        <taxon>Eukaryota</taxon>
        <taxon>Metazoa</taxon>
        <taxon>Spiralia</taxon>
        <taxon>Lophotrochozoa</taxon>
        <taxon>Mollusca</taxon>
        <taxon>Gastropoda</taxon>
        <taxon>Caenogastropoda</taxon>
        <taxon>Littorinimorpha</taxon>
        <taxon>Littorinoidea</taxon>
        <taxon>Littorinidae</taxon>
        <taxon>Littorina</taxon>
    </lineage>
</organism>
<evidence type="ECO:0000256" key="2">
    <source>
        <dbReference type="ARBA" id="ARBA00022737"/>
    </source>
</evidence>
<dbReference type="GO" id="GO:0005509">
    <property type="term" value="F:calcium ion binding"/>
    <property type="evidence" value="ECO:0007669"/>
    <property type="project" value="InterPro"/>
</dbReference>
<dbReference type="FunFam" id="1.10.238.10:FF:000001">
    <property type="entry name" value="Calmodulin 1"/>
    <property type="match status" value="1"/>
</dbReference>
<keyword evidence="4" id="KW-0514">Muscle protein</keyword>
<dbReference type="Proteomes" id="UP001374579">
    <property type="component" value="Unassembled WGS sequence"/>
</dbReference>
<name>A0AAN9BUC9_9CAEN</name>
<gene>
    <name evidence="6" type="ORF">V1264_013859</name>
</gene>
<dbReference type="CDD" id="cd00051">
    <property type="entry name" value="EFh"/>
    <property type="match status" value="1"/>
</dbReference>
<dbReference type="PROSITE" id="PS50222">
    <property type="entry name" value="EF_HAND_2"/>
    <property type="match status" value="4"/>
</dbReference>
<dbReference type="Gene3D" id="1.10.238.10">
    <property type="entry name" value="EF-hand"/>
    <property type="match status" value="2"/>
</dbReference>
<protein>
    <recommendedName>
        <fullName evidence="5">EF-hand domain-containing protein</fullName>
    </recommendedName>
</protein>
<feature type="domain" description="EF-hand" evidence="5">
    <location>
        <begin position="83"/>
        <end position="118"/>
    </location>
</feature>
<evidence type="ECO:0000259" key="5">
    <source>
        <dbReference type="PROSITE" id="PS50222"/>
    </source>
</evidence>
<feature type="domain" description="EF-hand" evidence="5">
    <location>
        <begin position="43"/>
        <end position="78"/>
    </location>
</feature>
<feature type="domain" description="EF-hand" evidence="5">
    <location>
        <begin position="7"/>
        <end position="42"/>
    </location>
</feature>
<dbReference type="PANTHER" id="PTHR34524">
    <property type="entry name" value="CALCYPHOSIN"/>
    <property type="match status" value="1"/>
</dbReference>